<dbReference type="PaxDb" id="65489-OBART09G04660.1"/>
<evidence type="ECO:0000313" key="1">
    <source>
        <dbReference type="EnsemblPlants" id="OBART09G04660.1"/>
    </source>
</evidence>
<organism evidence="1">
    <name type="scientific">Oryza barthii</name>
    <dbReference type="NCBI Taxonomy" id="65489"/>
    <lineage>
        <taxon>Eukaryota</taxon>
        <taxon>Viridiplantae</taxon>
        <taxon>Streptophyta</taxon>
        <taxon>Embryophyta</taxon>
        <taxon>Tracheophyta</taxon>
        <taxon>Spermatophyta</taxon>
        <taxon>Magnoliopsida</taxon>
        <taxon>Liliopsida</taxon>
        <taxon>Poales</taxon>
        <taxon>Poaceae</taxon>
        <taxon>BOP clade</taxon>
        <taxon>Oryzoideae</taxon>
        <taxon>Oryzeae</taxon>
        <taxon>Oryzinae</taxon>
        <taxon>Oryza</taxon>
    </lineage>
</organism>
<proteinExistence type="predicted"/>
<reference evidence="1" key="1">
    <citation type="journal article" date="2009" name="Rice">
        <title>De Novo Next Generation Sequencing of Plant Genomes.</title>
        <authorList>
            <person name="Rounsley S."/>
            <person name="Marri P.R."/>
            <person name="Yu Y."/>
            <person name="He R."/>
            <person name="Sisneros N."/>
            <person name="Goicoechea J.L."/>
            <person name="Lee S.J."/>
            <person name="Angelova A."/>
            <person name="Kudrna D."/>
            <person name="Luo M."/>
            <person name="Affourtit J."/>
            <person name="Desany B."/>
            <person name="Knight J."/>
            <person name="Niazi F."/>
            <person name="Egholm M."/>
            <person name="Wing R.A."/>
        </authorList>
    </citation>
    <scope>NUCLEOTIDE SEQUENCE [LARGE SCALE GENOMIC DNA]</scope>
    <source>
        <strain evidence="1">cv. IRGC 105608</strain>
    </source>
</reference>
<dbReference type="Proteomes" id="UP000026960">
    <property type="component" value="Chromosome 9"/>
</dbReference>
<dbReference type="Gramene" id="OBART09G04660.1">
    <property type="protein sequence ID" value="OBART09G04660.1"/>
    <property type="gene ID" value="OBART09G04660"/>
</dbReference>
<protein>
    <submittedName>
        <fullName evidence="1">Uncharacterized protein</fullName>
    </submittedName>
</protein>
<sequence length="54" mass="6271">MPPPPIEFLLVLSSSSPFALRHPRHPHLSSSTTRIFYVYFEHRRLVSKMPLSPL</sequence>
<name>A0A0D3H4Y3_9ORYZ</name>
<dbReference type="HOGENOM" id="CLU_3053546_0_0_1"/>
<keyword evidence="2" id="KW-1185">Reference proteome</keyword>
<reference evidence="1" key="2">
    <citation type="submission" date="2015-03" db="UniProtKB">
        <authorList>
            <consortium name="EnsemblPlants"/>
        </authorList>
    </citation>
    <scope>IDENTIFICATION</scope>
</reference>
<dbReference type="EnsemblPlants" id="OBART09G04660.1">
    <property type="protein sequence ID" value="OBART09G04660.1"/>
    <property type="gene ID" value="OBART09G04660"/>
</dbReference>
<evidence type="ECO:0000313" key="2">
    <source>
        <dbReference type="Proteomes" id="UP000026960"/>
    </source>
</evidence>
<dbReference type="AlphaFoldDB" id="A0A0D3H4Y3"/>
<accession>A0A0D3H4Y3</accession>